<reference evidence="5" key="1">
    <citation type="submission" date="2019-11" db="EMBL/GenBank/DDBJ databases">
        <title>Description of Pedobacter sp. LMG 31464T.</title>
        <authorList>
            <person name="Carlier A."/>
            <person name="Qi S."/>
            <person name="Vandamme P."/>
        </authorList>
    </citation>
    <scope>NUCLEOTIDE SEQUENCE</scope>
    <source>
        <strain evidence="5">LMG 31464</strain>
    </source>
</reference>
<dbReference type="Gene3D" id="3.30.910.20">
    <property type="entry name" value="Skp domain"/>
    <property type="match status" value="1"/>
</dbReference>
<dbReference type="GO" id="GO:0005829">
    <property type="term" value="C:cytosol"/>
    <property type="evidence" value="ECO:0007669"/>
    <property type="project" value="TreeGrafter"/>
</dbReference>
<evidence type="ECO:0000256" key="2">
    <source>
        <dbReference type="ARBA" id="ARBA00022729"/>
    </source>
</evidence>
<comment type="caution">
    <text evidence="5">The sequence shown here is derived from an EMBL/GenBank/DDBJ whole genome shotgun (WGS) entry which is preliminary data.</text>
</comment>
<dbReference type="PANTHER" id="PTHR35089:SF1">
    <property type="entry name" value="CHAPERONE PROTEIN SKP"/>
    <property type="match status" value="1"/>
</dbReference>
<dbReference type="EMBL" id="WNXD01000002">
    <property type="protein sequence ID" value="MBB2147213.1"/>
    <property type="molecule type" value="Genomic_DNA"/>
</dbReference>
<keyword evidence="2 4" id="KW-0732">Signal</keyword>
<feature type="signal peptide" evidence="4">
    <location>
        <begin position="1"/>
        <end position="23"/>
    </location>
</feature>
<dbReference type="SUPFAM" id="SSF111384">
    <property type="entry name" value="OmpH-like"/>
    <property type="match status" value="1"/>
</dbReference>
<dbReference type="Proteomes" id="UP000601055">
    <property type="component" value="Unassembled WGS sequence"/>
</dbReference>
<accession>A0A923E381</accession>
<dbReference type="SMART" id="SM00935">
    <property type="entry name" value="OmpH"/>
    <property type="match status" value="1"/>
</dbReference>
<proteinExistence type="inferred from homology"/>
<dbReference type="AlphaFoldDB" id="A0A923E381"/>
<evidence type="ECO:0000256" key="4">
    <source>
        <dbReference type="SAM" id="SignalP"/>
    </source>
</evidence>
<feature type="coiled-coil region" evidence="3">
    <location>
        <begin position="64"/>
        <end position="113"/>
    </location>
</feature>
<keyword evidence="6" id="KW-1185">Reference proteome</keyword>
<dbReference type="InterPro" id="IPR005632">
    <property type="entry name" value="Chaperone_Skp"/>
</dbReference>
<dbReference type="PANTHER" id="PTHR35089">
    <property type="entry name" value="CHAPERONE PROTEIN SKP"/>
    <property type="match status" value="1"/>
</dbReference>
<dbReference type="GO" id="GO:0051082">
    <property type="term" value="F:unfolded protein binding"/>
    <property type="evidence" value="ECO:0007669"/>
    <property type="project" value="InterPro"/>
</dbReference>
<evidence type="ECO:0000313" key="5">
    <source>
        <dbReference type="EMBL" id="MBB2147213.1"/>
    </source>
</evidence>
<feature type="chain" id="PRO_5037531227" evidence="4">
    <location>
        <begin position="24"/>
        <end position="197"/>
    </location>
</feature>
<dbReference type="GO" id="GO:0050821">
    <property type="term" value="P:protein stabilization"/>
    <property type="evidence" value="ECO:0007669"/>
    <property type="project" value="TreeGrafter"/>
</dbReference>
<evidence type="ECO:0000313" key="6">
    <source>
        <dbReference type="Proteomes" id="UP000601055"/>
    </source>
</evidence>
<evidence type="ECO:0000256" key="1">
    <source>
        <dbReference type="ARBA" id="ARBA00009091"/>
    </source>
</evidence>
<name>A0A923E381_9SPHI</name>
<sequence length="197" mass="21221">MRKLINVFFVAAGLLLTANVANAQQKLGHLSSDEIYANMPEAKAAQATLETLAKTKQAEIDKMIAEYQVKYKAAQDKEKTLSEANKEVVGKELQIAGQEIQDLGKRIEDARTKATTDVQTKQGELFPPINQKLATAMSAVAKEKGLAYVFDTSVSQGFNSLVYFDGGEDITAAVKTKLGISNTPAATKPATTPAKKN</sequence>
<dbReference type="Pfam" id="PF03938">
    <property type="entry name" value="OmpH"/>
    <property type="match status" value="1"/>
</dbReference>
<keyword evidence="3" id="KW-0175">Coiled coil</keyword>
<gene>
    <name evidence="5" type="ORF">GM921_17060</name>
</gene>
<dbReference type="InterPro" id="IPR024930">
    <property type="entry name" value="Skp_dom_sf"/>
</dbReference>
<protein>
    <submittedName>
        <fullName evidence="5">OmpH family outer membrane protein</fullName>
    </submittedName>
</protein>
<dbReference type="RefSeq" id="WP_182923831.1">
    <property type="nucleotide sequence ID" value="NZ_WNXD01000002.1"/>
</dbReference>
<organism evidence="5 6">
    <name type="scientific">Pedobacter planticolens</name>
    <dbReference type="NCBI Taxonomy" id="2679964"/>
    <lineage>
        <taxon>Bacteria</taxon>
        <taxon>Pseudomonadati</taxon>
        <taxon>Bacteroidota</taxon>
        <taxon>Sphingobacteriia</taxon>
        <taxon>Sphingobacteriales</taxon>
        <taxon>Sphingobacteriaceae</taxon>
        <taxon>Pedobacter</taxon>
    </lineage>
</organism>
<evidence type="ECO:0000256" key="3">
    <source>
        <dbReference type="SAM" id="Coils"/>
    </source>
</evidence>
<comment type="similarity">
    <text evidence="1">Belongs to the Skp family.</text>
</comment>